<proteinExistence type="predicted"/>
<evidence type="ECO:0000313" key="2">
    <source>
        <dbReference type="Proteomes" id="UP000245396"/>
    </source>
</evidence>
<keyword evidence="2" id="KW-1185">Reference proteome</keyword>
<sequence length="50" mass="5783">AFAKIKHWMRMAQKRTIEDTWRQVGHLVTTIEADECQNYLANAGYASVKT</sequence>
<dbReference type="AlphaFoldDB" id="A0A316BIG9"/>
<evidence type="ECO:0008006" key="3">
    <source>
        <dbReference type="Google" id="ProtNLM"/>
    </source>
</evidence>
<comment type="caution">
    <text evidence="1">The sequence shown here is derived from an EMBL/GenBank/DDBJ whole genome shotgun (WGS) entry which is preliminary data.</text>
</comment>
<feature type="non-terminal residue" evidence="1">
    <location>
        <position position="1"/>
    </location>
</feature>
<gene>
    <name evidence="1" type="ORF">C7441_1352</name>
</gene>
<organism evidence="1 2">
    <name type="scientific">Pseudaminobacter salicylatoxidans</name>
    <dbReference type="NCBI Taxonomy" id="93369"/>
    <lineage>
        <taxon>Bacteria</taxon>
        <taxon>Pseudomonadati</taxon>
        <taxon>Pseudomonadota</taxon>
        <taxon>Alphaproteobacteria</taxon>
        <taxon>Hyphomicrobiales</taxon>
        <taxon>Phyllobacteriaceae</taxon>
        <taxon>Pseudaminobacter</taxon>
    </lineage>
</organism>
<dbReference type="EMBL" id="QGGG01000035">
    <property type="protein sequence ID" value="PWJ72392.1"/>
    <property type="molecule type" value="Genomic_DNA"/>
</dbReference>
<evidence type="ECO:0000313" key="1">
    <source>
        <dbReference type="EMBL" id="PWJ72392.1"/>
    </source>
</evidence>
<name>A0A316BIG9_PSESE</name>
<protein>
    <recommendedName>
        <fullName evidence="3">IS630 family transposase</fullName>
    </recommendedName>
</protein>
<reference evidence="1 2" key="1">
    <citation type="submission" date="2018-05" db="EMBL/GenBank/DDBJ databases">
        <title>Genomic Encyclopedia of Type Strains, Phase IV (KMG-IV): sequencing the most valuable type-strain genomes for metagenomic binning, comparative biology and taxonomic classification.</title>
        <authorList>
            <person name="Goeker M."/>
        </authorList>
    </citation>
    <scope>NUCLEOTIDE SEQUENCE [LARGE SCALE GENOMIC DNA]</scope>
    <source>
        <strain evidence="1 2">DSM 6986</strain>
    </source>
</reference>
<accession>A0A316BIG9</accession>
<dbReference type="Proteomes" id="UP000245396">
    <property type="component" value="Unassembled WGS sequence"/>
</dbReference>